<accession>A0A9P5XRN8</accession>
<dbReference type="EMBL" id="MU151054">
    <property type="protein sequence ID" value="KAF9454460.1"/>
    <property type="molecule type" value="Genomic_DNA"/>
</dbReference>
<feature type="compositionally biased region" description="Polar residues" evidence="1">
    <location>
        <begin position="82"/>
        <end position="104"/>
    </location>
</feature>
<dbReference type="OrthoDB" id="3362371at2759"/>
<proteinExistence type="predicted"/>
<dbReference type="AlphaFoldDB" id="A0A9P5XRN8"/>
<comment type="caution">
    <text evidence="2">The sequence shown here is derived from an EMBL/GenBank/DDBJ whole genome shotgun (WGS) entry which is preliminary data.</text>
</comment>
<feature type="compositionally biased region" description="Polar residues" evidence="1">
    <location>
        <begin position="183"/>
        <end position="210"/>
    </location>
</feature>
<gene>
    <name evidence="2" type="ORF">P691DRAFT_808603</name>
</gene>
<reference evidence="2" key="1">
    <citation type="submission" date="2020-11" db="EMBL/GenBank/DDBJ databases">
        <authorList>
            <consortium name="DOE Joint Genome Institute"/>
            <person name="Ahrendt S."/>
            <person name="Riley R."/>
            <person name="Andreopoulos W."/>
            <person name="Labutti K."/>
            <person name="Pangilinan J."/>
            <person name="Ruiz-Duenas F.J."/>
            <person name="Barrasa J.M."/>
            <person name="Sanchez-Garcia M."/>
            <person name="Camarero S."/>
            <person name="Miyauchi S."/>
            <person name="Serrano A."/>
            <person name="Linde D."/>
            <person name="Babiker R."/>
            <person name="Drula E."/>
            <person name="Ayuso-Fernandez I."/>
            <person name="Pacheco R."/>
            <person name="Padilla G."/>
            <person name="Ferreira P."/>
            <person name="Barriuso J."/>
            <person name="Kellner H."/>
            <person name="Castanera R."/>
            <person name="Alfaro M."/>
            <person name="Ramirez L."/>
            <person name="Pisabarro A.G."/>
            <person name="Kuo A."/>
            <person name="Tritt A."/>
            <person name="Lipzen A."/>
            <person name="He G."/>
            <person name="Yan M."/>
            <person name="Ng V."/>
            <person name="Cullen D."/>
            <person name="Martin F."/>
            <person name="Rosso M.-N."/>
            <person name="Henrissat B."/>
            <person name="Hibbett D."/>
            <person name="Martinez A.T."/>
            <person name="Grigoriev I.V."/>
        </authorList>
    </citation>
    <scope>NUCLEOTIDE SEQUENCE</scope>
    <source>
        <strain evidence="2">MF-IS2</strain>
    </source>
</reference>
<evidence type="ECO:0000313" key="2">
    <source>
        <dbReference type="EMBL" id="KAF9454460.1"/>
    </source>
</evidence>
<dbReference type="Proteomes" id="UP000807342">
    <property type="component" value="Unassembled WGS sequence"/>
</dbReference>
<feature type="region of interest" description="Disordered" evidence="1">
    <location>
        <begin position="137"/>
        <end position="212"/>
    </location>
</feature>
<keyword evidence="3" id="KW-1185">Reference proteome</keyword>
<organism evidence="2 3">
    <name type="scientific">Macrolepiota fuliginosa MF-IS2</name>
    <dbReference type="NCBI Taxonomy" id="1400762"/>
    <lineage>
        <taxon>Eukaryota</taxon>
        <taxon>Fungi</taxon>
        <taxon>Dikarya</taxon>
        <taxon>Basidiomycota</taxon>
        <taxon>Agaricomycotina</taxon>
        <taxon>Agaricomycetes</taxon>
        <taxon>Agaricomycetidae</taxon>
        <taxon>Agaricales</taxon>
        <taxon>Agaricineae</taxon>
        <taxon>Agaricaceae</taxon>
        <taxon>Macrolepiota</taxon>
    </lineage>
</organism>
<sequence length="267" mass="27553">MVDAPSAPGTNSSRVPVLLQALLPNRTEVHCCSYDPNPSGPAPMTMETCRDDGGQYQYASFSQVFLYNDVIGSVEPWWRENSTVSSAPSNQTSQTPGNNTQSGDKNVRMIWMPLAQNGSARVEPGVETRTVTVTVTAGPETKSADATPAALRETSTGVADPTAAPASASSAFAMASPSPSQATTKNITPASSAPESSLTSAIPSGISPTQDGLKIEVIPNQTTASDSMIPSSSTVMNPLPTVSSSVASSVPARDGEVTESVLSLGYV</sequence>
<feature type="compositionally biased region" description="Low complexity" evidence="1">
    <location>
        <begin position="159"/>
        <end position="182"/>
    </location>
</feature>
<name>A0A9P5XRN8_9AGAR</name>
<protein>
    <submittedName>
        <fullName evidence="2">Uncharacterized protein</fullName>
    </submittedName>
</protein>
<feature type="region of interest" description="Disordered" evidence="1">
    <location>
        <begin position="82"/>
        <end position="105"/>
    </location>
</feature>
<evidence type="ECO:0000313" key="3">
    <source>
        <dbReference type="Proteomes" id="UP000807342"/>
    </source>
</evidence>
<evidence type="ECO:0000256" key="1">
    <source>
        <dbReference type="SAM" id="MobiDB-lite"/>
    </source>
</evidence>